<dbReference type="InterPro" id="IPR036291">
    <property type="entry name" value="NAD(P)-bd_dom_sf"/>
</dbReference>
<dbReference type="PANTHER" id="PTHR42760:SF133">
    <property type="entry name" value="3-OXOACYL-[ACYL-CARRIER-PROTEIN] REDUCTASE"/>
    <property type="match status" value="1"/>
</dbReference>
<dbReference type="PRINTS" id="PR00080">
    <property type="entry name" value="SDRFAMILY"/>
</dbReference>
<dbReference type="STRING" id="206506.AAV32_16705"/>
<dbReference type="RefSeq" id="WP_068375276.1">
    <property type="nucleotide sequence ID" value="NZ_LBNE01000016.1"/>
</dbReference>
<evidence type="ECO:0000256" key="2">
    <source>
        <dbReference type="ARBA" id="ARBA00023002"/>
    </source>
</evidence>
<dbReference type="InterPro" id="IPR002347">
    <property type="entry name" value="SDR_fam"/>
</dbReference>
<dbReference type="EMBL" id="LBNE01000016">
    <property type="protein sequence ID" value="KKO70375.1"/>
    <property type="molecule type" value="Genomic_DNA"/>
</dbReference>
<dbReference type="SUPFAM" id="SSF51735">
    <property type="entry name" value="NAD(P)-binding Rossmann-fold domains"/>
    <property type="match status" value="1"/>
</dbReference>
<sequence>MSENRIALVTGAAGGIGQSVCRALAEQGLQVVLADLDAAPLQALAEALPGQGHRTAAVDISSMASVEQLFGRLRSEGVKVSVLVNTAAISPVGEDGALIDVRSTTPELWEKVFAVNAFGTYAVCRAFVMQADAGMAHGRIVNFASSAAQLGGYRSCTAYVASKAAVIAFTKALAREMAPLNITANVVAPGLVDTPMLRSRLDRKDDAGAVGLVPLSRVGQPDEVAAAVTYLVGPLAAYVTGSTLDVNGGYYMV</sequence>
<comment type="similarity">
    <text evidence="1">Belongs to the short-chain dehydrogenases/reductases (SDR) family.</text>
</comment>
<accession>A0A171KNA8</accession>
<keyword evidence="4" id="KW-1185">Reference proteome</keyword>
<dbReference type="PANTHER" id="PTHR42760">
    <property type="entry name" value="SHORT-CHAIN DEHYDROGENASES/REDUCTASES FAMILY MEMBER"/>
    <property type="match status" value="1"/>
</dbReference>
<dbReference type="Proteomes" id="UP000078084">
    <property type="component" value="Unassembled WGS sequence"/>
</dbReference>
<dbReference type="AlphaFoldDB" id="A0A171KNA8"/>
<dbReference type="GO" id="GO:0016616">
    <property type="term" value="F:oxidoreductase activity, acting on the CH-OH group of donors, NAD or NADP as acceptor"/>
    <property type="evidence" value="ECO:0007669"/>
    <property type="project" value="TreeGrafter"/>
</dbReference>
<name>A0A171KNA8_9BURK</name>
<dbReference type="Pfam" id="PF13561">
    <property type="entry name" value="adh_short_C2"/>
    <property type="match status" value="1"/>
</dbReference>
<dbReference type="FunFam" id="3.40.50.720:FF:000084">
    <property type="entry name" value="Short-chain dehydrogenase reductase"/>
    <property type="match status" value="1"/>
</dbReference>
<dbReference type="PROSITE" id="PS00061">
    <property type="entry name" value="ADH_SHORT"/>
    <property type="match status" value="1"/>
</dbReference>
<evidence type="ECO:0000313" key="4">
    <source>
        <dbReference type="Proteomes" id="UP000078084"/>
    </source>
</evidence>
<organism evidence="3 4">
    <name type="scientific">Kerstersia gyiorum</name>
    <dbReference type="NCBI Taxonomy" id="206506"/>
    <lineage>
        <taxon>Bacteria</taxon>
        <taxon>Pseudomonadati</taxon>
        <taxon>Pseudomonadota</taxon>
        <taxon>Betaproteobacteria</taxon>
        <taxon>Burkholderiales</taxon>
        <taxon>Alcaligenaceae</taxon>
        <taxon>Kerstersia</taxon>
    </lineage>
</organism>
<dbReference type="GO" id="GO:0006633">
    <property type="term" value="P:fatty acid biosynthetic process"/>
    <property type="evidence" value="ECO:0007669"/>
    <property type="project" value="TreeGrafter"/>
</dbReference>
<evidence type="ECO:0000256" key="1">
    <source>
        <dbReference type="ARBA" id="ARBA00006484"/>
    </source>
</evidence>
<dbReference type="InterPro" id="IPR020904">
    <property type="entry name" value="Sc_DH/Rdtase_CS"/>
</dbReference>
<proteinExistence type="inferred from homology"/>
<dbReference type="GO" id="GO:0048038">
    <property type="term" value="F:quinone binding"/>
    <property type="evidence" value="ECO:0007669"/>
    <property type="project" value="TreeGrafter"/>
</dbReference>
<protein>
    <recommendedName>
        <fullName evidence="5">3-oxoacyl-[acyl-carrier protein] reductase</fullName>
    </recommendedName>
</protein>
<dbReference type="PRINTS" id="PR00081">
    <property type="entry name" value="GDHRDH"/>
</dbReference>
<dbReference type="Gene3D" id="3.40.50.720">
    <property type="entry name" value="NAD(P)-binding Rossmann-like Domain"/>
    <property type="match status" value="1"/>
</dbReference>
<dbReference type="PATRIC" id="fig|206506.3.peg.3558"/>
<evidence type="ECO:0000313" key="3">
    <source>
        <dbReference type="EMBL" id="KKO70375.1"/>
    </source>
</evidence>
<reference evidence="3 4" key="1">
    <citation type="submission" date="2015-04" db="EMBL/GenBank/DDBJ databases">
        <title>Genome sequence of Kerstersia gyiorum CG1.</title>
        <authorList>
            <person name="Greninger A.L."/>
            <person name="Kozyreva V."/>
            <person name="Chaturvedi V."/>
        </authorList>
    </citation>
    <scope>NUCLEOTIDE SEQUENCE [LARGE SCALE GENOMIC DNA]</scope>
    <source>
        <strain evidence="3 4">CG1</strain>
    </source>
</reference>
<keyword evidence="2" id="KW-0560">Oxidoreductase</keyword>
<evidence type="ECO:0008006" key="5">
    <source>
        <dbReference type="Google" id="ProtNLM"/>
    </source>
</evidence>
<comment type="caution">
    <text evidence="3">The sequence shown here is derived from an EMBL/GenBank/DDBJ whole genome shotgun (WGS) entry which is preliminary data.</text>
</comment>
<gene>
    <name evidence="3" type="ORF">AAV32_16705</name>
</gene>